<accession>A0A2N3HY08</accession>
<comment type="caution">
    <text evidence="1">The sequence shown here is derived from an EMBL/GenBank/DDBJ whole genome shotgun (WGS) entry which is preliminary data.</text>
</comment>
<organism evidence="1 2">
    <name type="scientific">Labilibaculum manganireducens</name>
    <dbReference type="NCBI Taxonomy" id="1940525"/>
    <lineage>
        <taxon>Bacteria</taxon>
        <taxon>Pseudomonadati</taxon>
        <taxon>Bacteroidota</taxon>
        <taxon>Bacteroidia</taxon>
        <taxon>Marinilabiliales</taxon>
        <taxon>Marinifilaceae</taxon>
        <taxon>Labilibaculum</taxon>
    </lineage>
</organism>
<dbReference type="EMBL" id="MVDE01000032">
    <property type="protein sequence ID" value="PKQ62917.1"/>
    <property type="molecule type" value="Genomic_DNA"/>
</dbReference>
<name>A0A2N3HY08_9BACT</name>
<keyword evidence="2" id="KW-1185">Reference proteome</keyword>
<dbReference type="Proteomes" id="UP000233618">
    <property type="component" value="Unassembled WGS sequence"/>
</dbReference>
<sequence length="64" mass="7489">MYHPPIGKFSSPISIDDPPLSKFDVNNWTENDQLIPNSWINHRVRDQNDNKIDLIGTLFFSENF</sequence>
<gene>
    <name evidence="1" type="ORF">BZG01_16680</name>
</gene>
<dbReference type="AlphaFoldDB" id="A0A2N3HY08"/>
<proteinExistence type="predicted"/>
<reference evidence="1 2" key="1">
    <citation type="journal article" date="2017" name="Front. Microbiol.">
        <title>Labilibaculum manganireducens gen. nov., sp. nov. and Labilibaculum filiforme sp. nov., Novel Bacteroidetes Isolated from Subsurface Sediments of the Baltic Sea.</title>
        <authorList>
            <person name="Vandieken V."/>
            <person name="Marshall I.P."/>
            <person name="Niemann H."/>
            <person name="Engelen B."/>
            <person name="Cypionka H."/>
        </authorList>
    </citation>
    <scope>NUCLEOTIDE SEQUENCE [LARGE SCALE GENOMIC DNA]</scope>
    <source>
        <strain evidence="1 2">59.10-2M</strain>
    </source>
</reference>
<evidence type="ECO:0000313" key="1">
    <source>
        <dbReference type="EMBL" id="PKQ62917.1"/>
    </source>
</evidence>
<protein>
    <submittedName>
        <fullName evidence="1">Uncharacterized protein</fullName>
    </submittedName>
</protein>
<evidence type="ECO:0000313" key="2">
    <source>
        <dbReference type="Proteomes" id="UP000233618"/>
    </source>
</evidence>